<feature type="region of interest" description="Disordered" evidence="1">
    <location>
        <begin position="116"/>
        <end position="190"/>
    </location>
</feature>
<reference evidence="3" key="1">
    <citation type="submission" date="2014-04" db="EMBL/GenBank/DDBJ databases">
        <title>Evolutionary Origins and Diversification of the Mycorrhizal Mutualists.</title>
        <authorList>
            <consortium name="DOE Joint Genome Institute"/>
            <consortium name="Mycorrhizal Genomics Consortium"/>
            <person name="Kohler A."/>
            <person name="Kuo A."/>
            <person name="Nagy L.G."/>
            <person name="Floudas D."/>
            <person name="Copeland A."/>
            <person name="Barry K.W."/>
            <person name="Cichocki N."/>
            <person name="Veneault-Fourrey C."/>
            <person name="LaButti K."/>
            <person name="Lindquist E.A."/>
            <person name="Lipzen A."/>
            <person name="Lundell T."/>
            <person name="Morin E."/>
            <person name="Murat C."/>
            <person name="Riley R."/>
            <person name="Ohm R."/>
            <person name="Sun H."/>
            <person name="Tunlid A."/>
            <person name="Henrissat B."/>
            <person name="Grigoriev I.V."/>
            <person name="Hibbett D.S."/>
            <person name="Martin F."/>
        </authorList>
    </citation>
    <scope>NUCLEOTIDE SEQUENCE [LARGE SCALE GENOMIC DNA]</scope>
    <source>
        <strain evidence="3">FD-334 SS-4</strain>
    </source>
</reference>
<gene>
    <name evidence="2" type="ORF">HYPSUDRAFT_866892</name>
</gene>
<feature type="compositionally biased region" description="Low complexity" evidence="1">
    <location>
        <begin position="18"/>
        <end position="34"/>
    </location>
</feature>
<dbReference type="AlphaFoldDB" id="A0A0D2P9R6"/>
<evidence type="ECO:0000313" key="2">
    <source>
        <dbReference type="EMBL" id="KJA27639.1"/>
    </source>
</evidence>
<accession>A0A0D2P9R6</accession>
<dbReference type="EMBL" id="KN817523">
    <property type="protein sequence ID" value="KJA27639.1"/>
    <property type="molecule type" value="Genomic_DNA"/>
</dbReference>
<organism evidence="2 3">
    <name type="scientific">Hypholoma sublateritium (strain FD-334 SS-4)</name>
    <dbReference type="NCBI Taxonomy" id="945553"/>
    <lineage>
        <taxon>Eukaryota</taxon>
        <taxon>Fungi</taxon>
        <taxon>Dikarya</taxon>
        <taxon>Basidiomycota</taxon>
        <taxon>Agaricomycotina</taxon>
        <taxon>Agaricomycetes</taxon>
        <taxon>Agaricomycetidae</taxon>
        <taxon>Agaricales</taxon>
        <taxon>Agaricineae</taxon>
        <taxon>Strophariaceae</taxon>
        <taxon>Hypholoma</taxon>
    </lineage>
</organism>
<feature type="compositionally biased region" description="Pro residues" evidence="1">
    <location>
        <begin position="181"/>
        <end position="190"/>
    </location>
</feature>
<feature type="region of interest" description="Disordered" evidence="1">
    <location>
        <begin position="1"/>
        <end position="62"/>
    </location>
</feature>
<keyword evidence="3" id="KW-1185">Reference proteome</keyword>
<feature type="region of interest" description="Disordered" evidence="1">
    <location>
        <begin position="88"/>
        <end position="107"/>
    </location>
</feature>
<sequence>MHCRPRRPPEIATPPSTPSSRPTPLRVPIPAAALPRRRATTSLSPRPRSVDPRGAASRDLYPAAARIRTSGVLARSSLTVVPSRTYGRPLTHLRLPPPAAAARRPCYVPPSPPTAMLCSRPRPARLPRTGTQAQVPRRPRPYPPRPRPALRRPSLGFPDPRYLPAAARDSVAQQPLHIDPRIPPTQSPRG</sequence>
<proteinExistence type="predicted"/>
<evidence type="ECO:0000256" key="1">
    <source>
        <dbReference type="SAM" id="MobiDB-lite"/>
    </source>
</evidence>
<name>A0A0D2P9R6_HYPSF</name>
<evidence type="ECO:0000313" key="3">
    <source>
        <dbReference type="Proteomes" id="UP000054270"/>
    </source>
</evidence>
<dbReference type="Proteomes" id="UP000054270">
    <property type="component" value="Unassembled WGS sequence"/>
</dbReference>
<feature type="compositionally biased region" description="Low complexity" evidence="1">
    <location>
        <begin position="88"/>
        <end position="105"/>
    </location>
</feature>
<protein>
    <submittedName>
        <fullName evidence="2">Uncharacterized protein</fullName>
    </submittedName>
</protein>